<feature type="chain" id="PRO_5013170625" description="Secreted protein" evidence="1">
    <location>
        <begin position="22"/>
        <end position="139"/>
    </location>
</feature>
<evidence type="ECO:0000313" key="3">
    <source>
        <dbReference type="Proteomes" id="UP000215902"/>
    </source>
</evidence>
<gene>
    <name evidence="2" type="ORF">BOX15_Mlig032188g1</name>
</gene>
<keyword evidence="3" id="KW-1185">Reference proteome</keyword>
<evidence type="ECO:0000256" key="1">
    <source>
        <dbReference type="SAM" id="SignalP"/>
    </source>
</evidence>
<keyword evidence="1" id="KW-0732">Signal</keyword>
<sequence>MSKRCYLLALALCALLGLVLASGDAECASERRTKTANLGGKVISQSLVRMRVGTGQCLWVREGSTPNRYRSESCMNCRVYGSNQVYCTGAPSMAVPPPCVVALGPDCSWHTVDPTDKTKACDPAALMKKMLAAGPPPLP</sequence>
<dbReference type="AlphaFoldDB" id="A0A267H816"/>
<dbReference type="Proteomes" id="UP000215902">
    <property type="component" value="Unassembled WGS sequence"/>
</dbReference>
<comment type="caution">
    <text evidence="2">The sequence shown here is derived from an EMBL/GenBank/DDBJ whole genome shotgun (WGS) entry which is preliminary data.</text>
</comment>
<dbReference type="EMBL" id="NIVC01000010">
    <property type="protein sequence ID" value="PAA94438.1"/>
    <property type="molecule type" value="Genomic_DNA"/>
</dbReference>
<evidence type="ECO:0008006" key="4">
    <source>
        <dbReference type="Google" id="ProtNLM"/>
    </source>
</evidence>
<protein>
    <recommendedName>
        <fullName evidence="4">Secreted protein</fullName>
    </recommendedName>
</protein>
<proteinExistence type="predicted"/>
<accession>A0A267H816</accession>
<organism evidence="2 3">
    <name type="scientific">Macrostomum lignano</name>
    <dbReference type="NCBI Taxonomy" id="282301"/>
    <lineage>
        <taxon>Eukaryota</taxon>
        <taxon>Metazoa</taxon>
        <taxon>Spiralia</taxon>
        <taxon>Lophotrochozoa</taxon>
        <taxon>Platyhelminthes</taxon>
        <taxon>Rhabditophora</taxon>
        <taxon>Macrostomorpha</taxon>
        <taxon>Macrostomida</taxon>
        <taxon>Macrostomidae</taxon>
        <taxon>Macrostomum</taxon>
    </lineage>
</organism>
<reference evidence="2 3" key="1">
    <citation type="submission" date="2017-06" db="EMBL/GenBank/DDBJ databases">
        <title>A platform for efficient transgenesis in Macrostomum lignano, a flatworm model organism for stem cell research.</title>
        <authorList>
            <person name="Berezikov E."/>
        </authorList>
    </citation>
    <scope>NUCLEOTIDE SEQUENCE [LARGE SCALE GENOMIC DNA]</scope>
    <source>
        <strain evidence="2">DV1</strain>
        <tissue evidence="2">Whole organism</tissue>
    </source>
</reference>
<name>A0A267H816_9PLAT</name>
<feature type="signal peptide" evidence="1">
    <location>
        <begin position="1"/>
        <end position="21"/>
    </location>
</feature>
<evidence type="ECO:0000313" key="2">
    <source>
        <dbReference type="EMBL" id="PAA94438.1"/>
    </source>
</evidence>